<comment type="caution">
    <text evidence="14">The sequence shown here is derived from an EMBL/GenBank/DDBJ whole genome shotgun (WGS) entry which is preliminary data.</text>
</comment>
<dbReference type="Pfam" id="PF14849">
    <property type="entry name" value="YidC_periplas"/>
    <property type="match status" value="1"/>
</dbReference>
<dbReference type="NCBIfam" id="TIGR03593">
    <property type="entry name" value="yidC_nterm"/>
    <property type="match status" value="1"/>
</dbReference>
<reference evidence="14" key="1">
    <citation type="submission" date="2013-08" db="EMBL/GenBank/DDBJ databases">
        <authorList>
            <person name="Mendez C."/>
            <person name="Richter M."/>
            <person name="Ferrer M."/>
            <person name="Sanchez J."/>
        </authorList>
    </citation>
    <scope>NUCLEOTIDE SEQUENCE</scope>
</reference>
<keyword evidence="5" id="KW-1003">Cell membrane</keyword>
<organism evidence="14">
    <name type="scientific">mine drainage metagenome</name>
    <dbReference type="NCBI Taxonomy" id="410659"/>
    <lineage>
        <taxon>unclassified sequences</taxon>
        <taxon>metagenomes</taxon>
        <taxon>ecological metagenomes</taxon>
    </lineage>
</organism>
<keyword evidence="6" id="KW-0812">Transmembrane</keyword>
<evidence type="ECO:0000256" key="5">
    <source>
        <dbReference type="ARBA" id="ARBA00022475"/>
    </source>
</evidence>
<evidence type="ECO:0000313" key="14">
    <source>
        <dbReference type="EMBL" id="EQD29533.1"/>
    </source>
</evidence>
<keyword evidence="4" id="KW-0813">Transport</keyword>
<evidence type="ECO:0000259" key="13">
    <source>
        <dbReference type="Pfam" id="PF14849"/>
    </source>
</evidence>
<dbReference type="GO" id="GO:0015031">
    <property type="term" value="P:protein transport"/>
    <property type="evidence" value="ECO:0007669"/>
    <property type="project" value="UniProtKB-KW"/>
</dbReference>
<evidence type="ECO:0000256" key="2">
    <source>
        <dbReference type="ARBA" id="ARBA00010527"/>
    </source>
</evidence>
<keyword evidence="10" id="KW-0143">Chaperone</keyword>
<evidence type="ECO:0000256" key="11">
    <source>
        <dbReference type="ARBA" id="ARBA00033245"/>
    </source>
</evidence>
<comment type="similarity">
    <text evidence="2">Belongs to the OXA1/ALB3/YidC family. Type 1 subfamily.</text>
</comment>
<evidence type="ECO:0000256" key="9">
    <source>
        <dbReference type="ARBA" id="ARBA00023136"/>
    </source>
</evidence>
<keyword evidence="8" id="KW-1133">Transmembrane helix</keyword>
<evidence type="ECO:0000256" key="12">
    <source>
        <dbReference type="ARBA" id="ARBA00033342"/>
    </source>
</evidence>
<dbReference type="EMBL" id="AUZX01015255">
    <property type="protein sequence ID" value="EQD29533.1"/>
    <property type="molecule type" value="Genomic_DNA"/>
</dbReference>
<dbReference type="InterPro" id="IPR028053">
    <property type="entry name" value="Membr_insert_YidC_N"/>
</dbReference>
<comment type="subcellular location">
    <subcellularLocation>
        <location evidence="1">Cell membrane</location>
        <topology evidence="1">Multi-pass membrane protein</topology>
    </subcellularLocation>
</comment>
<accession>T0Y8R5</accession>
<evidence type="ECO:0000256" key="3">
    <source>
        <dbReference type="ARBA" id="ARBA00015325"/>
    </source>
</evidence>
<keyword evidence="7" id="KW-0653">Protein transport</keyword>
<evidence type="ECO:0000256" key="4">
    <source>
        <dbReference type="ARBA" id="ARBA00022448"/>
    </source>
</evidence>
<evidence type="ECO:0000256" key="10">
    <source>
        <dbReference type="ARBA" id="ARBA00023186"/>
    </source>
</evidence>
<protein>
    <recommendedName>
        <fullName evidence="3">Membrane protein insertase YidC</fullName>
    </recommendedName>
    <alternativeName>
        <fullName evidence="12">Foldase YidC</fullName>
    </alternativeName>
    <alternativeName>
        <fullName evidence="11">Membrane integrase YidC</fullName>
    </alternativeName>
</protein>
<dbReference type="PRINTS" id="PR00701">
    <property type="entry name" value="60KDINNERMP"/>
</dbReference>
<gene>
    <name evidence="14" type="ORF">B1A_20664</name>
</gene>
<reference evidence="14" key="2">
    <citation type="journal article" date="2014" name="ISME J.">
        <title>Microbial stratification in low pH oxic and suboxic macroscopic growths along an acid mine drainage.</title>
        <authorList>
            <person name="Mendez-Garcia C."/>
            <person name="Mesa V."/>
            <person name="Sprenger R.R."/>
            <person name="Richter M."/>
            <person name="Diez M.S."/>
            <person name="Solano J."/>
            <person name="Bargiela R."/>
            <person name="Golyshina O.V."/>
            <person name="Manteca A."/>
            <person name="Ramos J.L."/>
            <person name="Gallego J.R."/>
            <person name="Llorente I."/>
            <person name="Martins Dos Santos V.A."/>
            <person name="Jensen O.N."/>
            <person name="Pelaez A.I."/>
            <person name="Sanchez J."/>
            <person name="Ferrer M."/>
        </authorList>
    </citation>
    <scope>NUCLEOTIDE SEQUENCE</scope>
</reference>
<proteinExistence type="inferred from homology"/>
<evidence type="ECO:0000256" key="8">
    <source>
        <dbReference type="ARBA" id="ARBA00022989"/>
    </source>
</evidence>
<evidence type="ECO:0000256" key="7">
    <source>
        <dbReference type="ARBA" id="ARBA00022927"/>
    </source>
</evidence>
<dbReference type="GO" id="GO:0032977">
    <property type="term" value="F:membrane insertase activity"/>
    <property type="evidence" value="ECO:0007669"/>
    <property type="project" value="InterPro"/>
</dbReference>
<feature type="domain" description="Membrane insertase YidC N-terminal" evidence="13">
    <location>
        <begin position="118"/>
        <end position="244"/>
    </location>
</feature>
<dbReference type="InterPro" id="IPR001708">
    <property type="entry name" value="YidC/ALB3/OXA1/COX18"/>
</dbReference>
<dbReference type="GO" id="GO:0005886">
    <property type="term" value="C:plasma membrane"/>
    <property type="evidence" value="ECO:0007669"/>
    <property type="project" value="UniProtKB-SubCell"/>
</dbReference>
<dbReference type="Gene3D" id="2.70.98.90">
    <property type="match status" value="1"/>
</dbReference>
<name>T0Y8R5_9ZZZZ</name>
<dbReference type="AlphaFoldDB" id="T0Y8R5"/>
<keyword evidence="9" id="KW-0472">Membrane</keyword>
<dbReference type="InterPro" id="IPR038221">
    <property type="entry name" value="YidC_periplasmic_sf"/>
</dbReference>
<evidence type="ECO:0000256" key="1">
    <source>
        <dbReference type="ARBA" id="ARBA00004651"/>
    </source>
</evidence>
<dbReference type="CDD" id="cd19961">
    <property type="entry name" value="EcYidC-like_peri"/>
    <property type="match status" value="1"/>
</dbReference>
<evidence type="ECO:0000256" key="6">
    <source>
        <dbReference type="ARBA" id="ARBA00022692"/>
    </source>
</evidence>
<sequence>MPFFGMGLCMVSAWRQNVCANVTPGIPGDTIPFRESPMKLQRIIPLIIFTLSSFMLWDAWQVSQGKNPVAGMSSISASNAPIGATSGTSSSPNSVPAAPAVSSSGAVVGTSDLTHGQRILVHTDLFDADIDTVGADLRSLKLNHHLSAENEHRPVDLFEDHSNLIYVAQSGLLGDHLPNHTSVYQSAVTNYSLEPGEEDISVPLTTEVPGLVSVTKIYHFKRGSYVIGVETRVKNLSSIPCLPQLTFSF</sequence>